<dbReference type="InterPro" id="IPR006059">
    <property type="entry name" value="SBP"/>
</dbReference>
<name>A0A4Y3KV68_9CELL</name>
<feature type="chain" id="PRO_5039649969" evidence="4">
    <location>
        <begin position="24"/>
        <end position="434"/>
    </location>
</feature>
<evidence type="ECO:0000256" key="1">
    <source>
        <dbReference type="ARBA" id="ARBA00008520"/>
    </source>
</evidence>
<dbReference type="GO" id="GO:0015768">
    <property type="term" value="P:maltose transport"/>
    <property type="evidence" value="ECO:0007669"/>
    <property type="project" value="TreeGrafter"/>
</dbReference>
<evidence type="ECO:0000256" key="2">
    <source>
        <dbReference type="ARBA" id="ARBA00022448"/>
    </source>
</evidence>
<evidence type="ECO:0000256" key="4">
    <source>
        <dbReference type="SAM" id="SignalP"/>
    </source>
</evidence>
<accession>A0A4Y3KV68</accession>
<dbReference type="PROSITE" id="PS51257">
    <property type="entry name" value="PROKAR_LIPOPROTEIN"/>
    <property type="match status" value="1"/>
</dbReference>
<gene>
    <name evidence="5" type="ORF">CCE01nite_13030</name>
</gene>
<keyword evidence="6" id="KW-1185">Reference proteome</keyword>
<protein>
    <submittedName>
        <fullName evidence="5">Sugar-binding protein</fullName>
    </submittedName>
</protein>
<reference evidence="5" key="1">
    <citation type="submission" date="2019-06" db="EMBL/GenBank/DDBJ databases">
        <title>Whole genome shotgun sequence of Cellulomonas cellasea NBRC 3753.</title>
        <authorList>
            <person name="Hosoyama A."/>
            <person name="Uohara A."/>
            <person name="Ohji S."/>
            <person name="Ichikawa N."/>
        </authorList>
    </citation>
    <scope>NUCLEOTIDE SEQUENCE [LARGE SCALE GENOMIC DNA]</scope>
    <source>
        <strain evidence="5">NBRC 3753</strain>
    </source>
</reference>
<organism evidence="5 6">
    <name type="scientific">Cellulomonas cellasea</name>
    <dbReference type="NCBI Taxonomy" id="43670"/>
    <lineage>
        <taxon>Bacteria</taxon>
        <taxon>Bacillati</taxon>
        <taxon>Actinomycetota</taxon>
        <taxon>Actinomycetes</taxon>
        <taxon>Micrococcales</taxon>
        <taxon>Cellulomonadaceae</taxon>
        <taxon>Cellulomonas</taxon>
    </lineage>
</organism>
<dbReference type="Proteomes" id="UP000317046">
    <property type="component" value="Unassembled WGS sequence"/>
</dbReference>
<dbReference type="SUPFAM" id="SSF53850">
    <property type="entry name" value="Periplasmic binding protein-like II"/>
    <property type="match status" value="1"/>
</dbReference>
<evidence type="ECO:0000313" key="6">
    <source>
        <dbReference type="Proteomes" id="UP000317046"/>
    </source>
</evidence>
<dbReference type="GO" id="GO:0042956">
    <property type="term" value="P:maltodextrin transmembrane transport"/>
    <property type="evidence" value="ECO:0007669"/>
    <property type="project" value="TreeGrafter"/>
</dbReference>
<dbReference type="AlphaFoldDB" id="A0A4Y3KV68"/>
<keyword evidence="2" id="KW-0813">Transport</keyword>
<dbReference type="PANTHER" id="PTHR30061">
    <property type="entry name" value="MALTOSE-BINDING PERIPLASMIC PROTEIN"/>
    <property type="match status" value="1"/>
</dbReference>
<sequence length="434" mass="45593">MSRNTIRRLVAASIVVTGAATLAACSGGSGGAGGSGGSGDGSITLWTHNGGNDAELAIDEQIVADFNASQDEYTVELQSFPQASYNDAVVAAASAKKLPCIVDIDAPNVPNWAWAGYLAPLDLPEGTFDGQLESTVGTVDGQVYTYGHYDVALAMYSKRSVLESVGARIPTMDEPWTEQELDDVLADLKATGQFPYPLDLGTGGTGEWLPYAYSPFLQSFGGDLVDRETYTSAEGVLNGPEAVAWGEWMQHLVDDGYMSARSGSDATADFVNGQSAILYSGSWANPTVTEAFGDDAVVLPPPDLGEGPKIGGGSWQWGMTSGCSDPAAAQAYLEFALQSDYVVELADTLGVIPATDEAAAAMPDYAEGGKAAVFRDMAKDFALVRPVTPAYPFISSTFQKAVSDILSGGDVQQILDQAAADIDNDIRQNDDYAF</sequence>
<comment type="caution">
    <text evidence="5">The sequence shown here is derived from an EMBL/GenBank/DDBJ whole genome shotgun (WGS) entry which is preliminary data.</text>
</comment>
<feature type="signal peptide" evidence="4">
    <location>
        <begin position="1"/>
        <end position="23"/>
    </location>
</feature>
<dbReference type="PANTHER" id="PTHR30061:SF50">
    <property type="entry name" value="MALTOSE_MALTODEXTRIN-BINDING PERIPLASMIC PROTEIN"/>
    <property type="match status" value="1"/>
</dbReference>
<dbReference type="RefSeq" id="WP_034624389.1">
    <property type="nucleotide sequence ID" value="NZ_BJLR01000013.1"/>
</dbReference>
<dbReference type="Pfam" id="PF13416">
    <property type="entry name" value="SBP_bac_8"/>
    <property type="match status" value="1"/>
</dbReference>
<keyword evidence="3 4" id="KW-0732">Signal</keyword>
<dbReference type="EMBL" id="BJLR01000013">
    <property type="protein sequence ID" value="GEA87354.1"/>
    <property type="molecule type" value="Genomic_DNA"/>
</dbReference>
<evidence type="ECO:0000313" key="5">
    <source>
        <dbReference type="EMBL" id="GEA87354.1"/>
    </source>
</evidence>
<proteinExistence type="inferred from homology"/>
<dbReference type="Gene3D" id="3.40.190.10">
    <property type="entry name" value="Periplasmic binding protein-like II"/>
    <property type="match status" value="1"/>
</dbReference>
<dbReference type="GO" id="GO:0055052">
    <property type="term" value="C:ATP-binding cassette (ABC) transporter complex, substrate-binding subunit-containing"/>
    <property type="evidence" value="ECO:0007669"/>
    <property type="project" value="TreeGrafter"/>
</dbReference>
<comment type="similarity">
    <text evidence="1">Belongs to the bacterial solute-binding protein 1 family.</text>
</comment>
<dbReference type="GO" id="GO:1901982">
    <property type="term" value="F:maltose binding"/>
    <property type="evidence" value="ECO:0007669"/>
    <property type="project" value="TreeGrafter"/>
</dbReference>
<evidence type="ECO:0000256" key="3">
    <source>
        <dbReference type="ARBA" id="ARBA00022729"/>
    </source>
</evidence>